<dbReference type="GeneID" id="20317848"/>
<evidence type="ECO:0000313" key="1">
    <source>
        <dbReference type="EMBL" id="KER29749.1"/>
    </source>
</evidence>
<proteinExistence type="predicted"/>
<dbReference type="KEGG" id="ovi:T265_03661"/>
<reference evidence="1 2" key="1">
    <citation type="submission" date="2013-11" db="EMBL/GenBank/DDBJ databases">
        <title>Opisthorchis viverrini - life in the bile duct.</title>
        <authorList>
            <person name="Young N.D."/>
            <person name="Nagarajan N."/>
            <person name="Lin S.J."/>
            <person name="Korhonen P.K."/>
            <person name="Jex A.R."/>
            <person name="Hall R.S."/>
            <person name="Safavi-Hemami H."/>
            <person name="Kaewkong W."/>
            <person name="Bertrand D."/>
            <person name="Gao S."/>
            <person name="Seet Q."/>
            <person name="Wongkham S."/>
            <person name="Teh B.T."/>
            <person name="Wongkham C."/>
            <person name="Intapan P.M."/>
            <person name="Maleewong W."/>
            <person name="Yang X."/>
            <person name="Hu M."/>
            <person name="Wang Z."/>
            <person name="Hofmann A."/>
            <person name="Sternberg P.W."/>
            <person name="Tan P."/>
            <person name="Wang J."/>
            <person name="Gasser R.B."/>
        </authorList>
    </citation>
    <scope>NUCLEOTIDE SEQUENCE [LARGE SCALE GENOMIC DNA]</scope>
</reference>
<protein>
    <submittedName>
        <fullName evidence="1">Uncharacterized protein</fullName>
    </submittedName>
</protein>
<accession>A0A075AHE6</accession>
<sequence>MTLVGATYRVDYTLVPPTSVATTRRLTKKPAASKLFQYLGLSATILEAFELLVIVTCVSEPEMKHRNSPVQSYATFRLLDLDVLETGWTVSCDSGKAEECKQIPEGVLSISLLSSI</sequence>
<name>A0A075AHE6_OPIVI</name>
<dbReference type="Proteomes" id="UP000054324">
    <property type="component" value="Unassembled WGS sequence"/>
</dbReference>
<dbReference type="OrthoDB" id="196650at2759"/>
<dbReference type="EMBL" id="KL596672">
    <property type="protein sequence ID" value="KER29749.1"/>
    <property type="molecule type" value="Genomic_DNA"/>
</dbReference>
<dbReference type="AlphaFoldDB" id="A0A075AHE6"/>
<dbReference type="CTD" id="20317848"/>
<evidence type="ECO:0000313" key="2">
    <source>
        <dbReference type="Proteomes" id="UP000054324"/>
    </source>
</evidence>
<organism evidence="1 2">
    <name type="scientific">Opisthorchis viverrini</name>
    <name type="common">Southeast Asian liver fluke</name>
    <dbReference type="NCBI Taxonomy" id="6198"/>
    <lineage>
        <taxon>Eukaryota</taxon>
        <taxon>Metazoa</taxon>
        <taxon>Spiralia</taxon>
        <taxon>Lophotrochozoa</taxon>
        <taxon>Platyhelminthes</taxon>
        <taxon>Trematoda</taxon>
        <taxon>Digenea</taxon>
        <taxon>Opisthorchiida</taxon>
        <taxon>Opisthorchiata</taxon>
        <taxon>Opisthorchiidae</taxon>
        <taxon>Opisthorchis</taxon>
    </lineage>
</organism>
<keyword evidence="2" id="KW-1185">Reference proteome</keyword>
<dbReference type="STRING" id="6198.A0A075AHE6"/>
<gene>
    <name evidence="1" type="ORF">T265_03661</name>
</gene>
<dbReference type="RefSeq" id="XP_009166467.1">
    <property type="nucleotide sequence ID" value="XM_009168203.1"/>
</dbReference>